<keyword evidence="1" id="KW-0732">Signal</keyword>
<organism evidence="2 3">
    <name type="scientific">Cotesia congregata</name>
    <name type="common">Parasitoid wasp</name>
    <name type="synonym">Apanteles congregatus</name>
    <dbReference type="NCBI Taxonomy" id="51543"/>
    <lineage>
        <taxon>Eukaryota</taxon>
        <taxon>Metazoa</taxon>
        <taxon>Ecdysozoa</taxon>
        <taxon>Arthropoda</taxon>
        <taxon>Hexapoda</taxon>
        <taxon>Insecta</taxon>
        <taxon>Pterygota</taxon>
        <taxon>Neoptera</taxon>
        <taxon>Endopterygota</taxon>
        <taxon>Hymenoptera</taxon>
        <taxon>Apocrita</taxon>
        <taxon>Ichneumonoidea</taxon>
        <taxon>Braconidae</taxon>
        <taxon>Microgastrinae</taxon>
        <taxon>Cotesia</taxon>
    </lineage>
</organism>
<evidence type="ECO:0000313" key="3">
    <source>
        <dbReference type="Proteomes" id="UP000786811"/>
    </source>
</evidence>
<feature type="signal peptide" evidence="1">
    <location>
        <begin position="1"/>
        <end position="23"/>
    </location>
</feature>
<sequence>MKSADHLFLLCVLFGASLSGGFSSPYTETELYNNSEVITNINAIKKMMETWIDVSNMCNVLGICYDVKFVTTLSKKKHDNITKIELNSKEVSISHNCSGFYYNNKCYSFPGDQNATKKDQGVFAGYDWYVPLYVCRISIHDYVVPGKLLAHEDWNNCYAPVEKFEINRLKYELLVGSNLEWTSSVYHPDKAIYGGYQENGLPYLICRANHTSLSIGKIEPPYYNTCSVPWGWRVHTKTQFDVLVQN</sequence>
<comment type="caution">
    <text evidence="2">The sequence shown here is derived from an EMBL/GenBank/DDBJ whole genome shotgun (WGS) entry which is preliminary data.</text>
</comment>
<gene>
    <name evidence="2" type="ORF">HICCMSTLAB_LOCUS9408</name>
</gene>
<dbReference type="SMART" id="SM00696">
    <property type="entry name" value="DM9"/>
    <property type="match status" value="1"/>
</dbReference>
<feature type="chain" id="PRO_5035207325" evidence="1">
    <location>
        <begin position="24"/>
        <end position="246"/>
    </location>
</feature>
<name>A0A8J2MP58_COTCN</name>
<dbReference type="EMBL" id="CAJNRD030001122">
    <property type="protein sequence ID" value="CAG5100148.1"/>
    <property type="molecule type" value="Genomic_DNA"/>
</dbReference>
<keyword evidence="3" id="KW-1185">Reference proteome</keyword>
<accession>A0A8J2MP58</accession>
<reference evidence="2" key="1">
    <citation type="submission" date="2021-04" db="EMBL/GenBank/DDBJ databases">
        <authorList>
            <person name="Chebbi M.A.C M."/>
        </authorList>
    </citation>
    <scope>NUCLEOTIDE SEQUENCE</scope>
</reference>
<dbReference type="Pfam" id="PF11901">
    <property type="entry name" value="DM9"/>
    <property type="match status" value="1"/>
</dbReference>
<evidence type="ECO:0000313" key="2">
    <source>
        <dbReference type="EMBL" id="CAG5100148.1"/>
    </source>
</evidence>
<dbReference type="InterPro" id="IPR006616">
    <property type="entry name" value="DM9_repeat"/>
</dbReference>
<dbReference type="PANTHER" id="PTHR31649:SF1">
    <property type="entry name" value="FARNESOIC ACID O-METHYL TRANSFERASE DOMAIN-CONTAINING PROTEIN"/>
    <property type="match status" value="1"/>
</dbReference>
<dbReference type="AlphaFoldDB" id="A0A8J2MP58"/>
<dbReference type="Proteomes" id="UP000786811">
    <property type="component" value="Unassembled WGS sequence"/>
</dbReference>
<dbReference type="PANTHER" id="PTHR31649">
    <property type="entry name" value="AGAP009604-PA"/>
    <property type="match status" value="1"/>
</dbReference>
<protein>
    <submittedName>
        <fullName evidence="2">Uncharacterized protein</fullName>
    </submittedName>
</protein>
<evidence type="ECO:0000256" key="1">
    <source>
        <dbReference type="SAM" id="SignalP"/>
    </source>
</evidence>
<proteinExistence type="predicted"/>